<sequence>MAGSVIAALAGCGQRLDSNDGGTPTYGGALTFYDPVQYDAWKPTNSLWSNSQVANNIAERLIWQDPKTGEYKPWLAESWTTSDDGLSYTFTLKDGVTFSDGTPLDSAVVKRNFDQHGIGDENRGITKDPFWLNYAGTDTPDAKTVVVRLTEPNAAFLQLFSNYRASSILANSFLDRDLNGQSDLKNWVGTGPFVVDSVDGTNGVTLTRRDDYDWAPGGSTHQGKAYLDKVVFKTVAEGGTRVGALTTGDAQIARNIAPYDEETVSAGGGEILAVPVQGETNDLTATLNEDSPIRDKQVRLALQAATDRKAINETALSPSYPIPTSALVKGTPLRADSSRFLGYDLDKAKDLLDEAGWKVGSDGIRSKNGQRLSLPLRVAPYYQVSQSVLEVLQSQWRKAGVEITLTSPSLTEYESQLATGKNWYLTQGQNSTAEPGVLAITYGSDQQNSLKNPVPDAKLDSLIAAQAAERDPAERKSRIADLETYIFEQGYSIPLYDETQVFALAPSVHGFGTESTARSWFYDTWLTSGGN</sequence>
<accession>A0A840F798</accession>
<dbReference type="EMBL" id="JACIFP010000001">
    <property type="protein sequence ID" value="MBB4135407.1"/>
    <property type="molecule type" value="Genomic_DNA"/>
</dbReference>
<evidence type="ECO:0000313" key="6">
    <source>
        <dbReference type="Proteomes" id="UP000551501"/>
    </source>
</evidence>
<name>A0A840F798_9ACTN</name>
<reference evidence="5 6" key="1">
    <citation type="submission" date="2020-08" db="EMBL/GenBank/DDBJ databases">
        <title>Sequencing the genomes of 1000 actinobacteria strains.</title>
        <authorList>
            <person name="Klenk H.-P."/>
        </authorList>
    </citation>
    <scope>NUCLEOTIDE SEQUENCE [LARGE SCALE GENOMIC DNA]</scope>
    <source>
        <strain evidence="5 6">DSM 45298</strain>
    </source>
</reference>
<feature type="domain" description="Solute-binding protein family 5" evidence="4">
    <location>
        <begin position="70"/>
        <end position="445"/>
    </location>
</feature>
<dbReference type="CDD" id="cd08492">
    <property type="entry name" value="PBP2_NikA_DppA_OppA_like_15"/>
    <property type="match status" value="1"/>
</dbReference>
<dbReference type="PANTHER" id="PTHR30290:SF9">
    <property type="entry name" value="OLIGOPEPTIDE-BINDING PROTEIN APPA"/>
    <property type="match status" value="1"/>
</dbReference>
<gene>
    <name evidence="5" type="ORF">BKA16_001959</name>
</gene>
<proteinExistence type="inferred from homology"/>
<dbReference type="PANTHER" id="PTHR30290">
    <property type="entry name" value="PERIPLASMIC BINDING COMPONENT OF ABC TRANSPORTER"/>
    <property type="match status" value="1"/>
</dbReference>
<dbReference type="GO" id="GO:1904680">
    <property type="term" value="F:peptide transmembrane transporter activity"/>
    <property type="evidence" value="ECO:0007669"/>
    <property type="project" value="TreeGrafter"/>
</dbReference>
<evidence type="ECO:0000259" key="4">
    <source>
        <dbReference type="Pfam" id="PF00496"/>
    </source>
</evidence>
<comment type="similarity">
    <text evidence="1">Belongs to the bacterial solute-binding protein 5 family.</text>
</comment>
<dbReference type="Pfam" id="PF00496">
    <property type="entry name" value="SBP_bac_5"/>
    <property type="match status" value="1"/>
</dbReference>
<keyword evidence="3" id="KW-0732">Signal</keyword>
<comment type="caution">
    <text evidence="5">The sequence shown here is derived from an EMBL/GenBank/DDBJ whole genome shotgun (WGS) entry which is preliminary data.</text>
</comment>
<dbReference type="GO" id="GO:0042597">
    <property type="term" value="C:periplasmic space"/>
    <property type="evidence" value="ECO:0007669"/>
    <property type="project" value="UniProtKB-ARBA"/>
</dbReference>
<keyword evidence="6" id="KW-1185">Reference proteome</keyword>
<dbReference type="GO" id="GO:0043190">
    <property type="term" value="C:ATP-binding cassette (ABC) transporter complex"/>
    <property type="evidence" value="ECO:0007669"/>
    <property type="project" value="InterPro"/>
</dbReference>
<organism evidence="5 6">
    <name type="scientific">Gordonia humi</name>
    <dbReference type="NCBI Taxonomy" id="686429"/>
    <lineage>
        <taxon>Bacteria</taxon>
        <taxon>Bacillati</taxon>
        <taxon>Actinomycetota</taxon>
        <taxon>Actinomycetes</taxon>
        <taxon>Mycobacteriales</taxon>
        <taxon>Gordoniaceae</taxon>
        <taxon>Gordonia</taxon>
    </lineage>
</organism>
<dbReference type="Gene3D" id="3.40.190.10">
    <property type="entry name" value="Periplasmic binding protein-like II"/>
    <property type="match status" value="1"/>
</dbReference>
<evidence type="ECO:0000313" key="5">
    <source>
        <dbReference type="EMBL" id="MBB4135407.1"/>
    </source>
</evidence>
<dbReference type="AlphaFoldDB" id="A0A840F798"/>
<dbReference type="Proteomes" id="UP000551501">
    <property type="component" value="Unassembled WGS sequence"/>
</dbReference>
<dbReference type="InterPro" id="IPR039424">
    <property type="entry name" value="SBP_5"/>
</dbReference>
<dbReference type="Gene3D" id="3.10.105.10">
    <property type="entry name" value="Dipeptide-binding Protein, Domain 3"/>
    <property type="match status" value="1"/>
</dbReference>
<evidence type="ECO:0000256" key="2">
    <source>
        <dbReference type="ARBA" id="ARBA00022448"/>
    </source>
</evidence>
<protein>
    <submittedName>
        <fullName evidence="5">Peptide/nickel transport system substrate-binding protein</fullName>
    </submittedName>
</protein>
<evidence type="ECO:0000256" key="1">
    <source>
        <dbReference type="ARBA" id="ARBA00005695"/>
    </source>
</evidence>
<dbReference type="SUPFAM" id="SSF53850">
    <property type="entry name" value="Periplasmic binding protein-like II"/>
    <property type="match status" value="1"/>
</dbReference>
<dbReference type="GO" id="GO:0015833">
    <property type="term" value="P:peptide transport"/>
    <property type="evidence" value="ECO:0007669"/>
    <property type="project" value="TreeGrafter"/>
</dbReference>
<dbReference type="InterPro" id="IPR030678">
    <property type="entry name" value="Peptide/Ni-bd"/>
</dbReference>
<dbReference type="RefSeq" id="WP_343067351.1">
    <property type="nucleotide sequence ID" value="NZ_BAABHL010000065.1"/>
</dbReference>
<dbReference type="PIRSF" id="PIRSF002741">
    <property type="entry name" value="MppA"/>
    <property type="match status" value="1"/>
</dbReference>
<dbReference type="InterPro" id="IPR000914">
    <property type="entry name" value="SBP_5_dom"/>
</dbReference>
<keyword evidence="2" id="KW-0813">Transport</keyword>
<evidence type="ECO:0000256" key="3">
    <source>
        <dbReference type="ARBA" id="ARBA00022729"/>
    </source>
</evidence>